<keyword evidence="3" id="KW-1185">Reference proteome</keyword>
<protein>
    <recommendedName>
        <fullName evidence="1">DinB-like domain-containing protein</fullName>
    </recommendedName>
</protein>
<dbReference type="SUPFAM" id="SSF109854">
    <property type="entry name" value="DinB/YfiT-like putative metalloenzymes"/>
    <property type="match status" value="1"/>
</dbReference>
<dbReference type="Proteomes" id="UP000651668">
    <property type="component" value="Unassembled WGS sequence"/>
</dbReference>
<feature type="domain" description="DinB-like" evidence="1">
    <location>
        <begin position="22"/>
        <end position="145"/>
    </location>
</feature>
<organism evidence="2 3">
    <name type="scientific">Pedobacter quisquiliarum</name>
    <dbReference type="NCBI Taxonomy" id="1834438"/>
    <lineage>
        <taxon>Bacteria</taxon>
        <taxon>Pseudomonadati</taxon>
        <taxon>Bacteroidota</taxon>
        <taxon>Sphingobacteriia</taxon>
        <taxon>Sphingobacteriales</taxon>
        <taxon>Sphingobacteriaceae</taxon>
        <taxon>Pedobacter</taxon>
    </lineage>
</organism>
<evidence type="ECO:0000313" key="2">
    <source>
        <dbReference type="EMBL" id="GGC73772.1"/>
    </source>
</evidence>
<evidence type="ECO:0000259" key="1">
    <source>
        <dbReference type="Pfam" id="PF12867"/>
    </source>
</evidence>
<dbReference type="AlphaFoldDB" id="A0A916UII5"/>
<dbReference type="RefSeq" id="WP_188627671.1">
    <property type="nucleotide sequence ID" value="NZ_BMIL01000011.1"/>
</dbReference>
<gene>
    <name evidence="2" type="ORF">GCM10011387_29200</name>
</gene>
<dbReference type="InterPro" id="IPR024775">
    <property type="entry name" value="DinB-like"/>
</dbReference>
<reference evidence="2" key="2">
    <citation type="submission" date="2020-09" db="EMBL/GenBank/DDBJ databases">
        <authorList>
            <person name="Sun Q."/>
            <person name="Zhou Y."/>
        </authorList>
    </citation>
    <scope>NUCLEOTIDE SEQUENCE</scope>
    <source>
        <strain evidence="2">CGMCC 1.15343</strain>
    </source>
</reference>
<accession>A0A916UII5</accession>
<reference evidence="2" key="1">
    <citation type="journal article" date="2014" name="Int. J. Syst. Evol. Microbiol.">
        <title>Complete genome sequence of Corynebacterium casei LMG S-19264T (=DSM 44701T), isolated from a smear-ripened cheese.</title>
        <authorList>
            <consortium name="US DOE Joint Genome Institute (JGI-PGF)"/>
            <person name="Walter F."/>
            <person name="Albersmeier A."/>
            <person name="Kalinowski J."/>
            <person name="Ruckert C."/>
        </authorList>
    </citation>
    <scope>NUCLEOTIDE SEQUENCE</scope>
    <source>
        <strain evidence="2">CGMCC 1.15343</strain>
    </source>
</reference>
<sequence length="162" mass="18042">MNIAEHIARHLRDVYAGQNWTEVNLQTTLEDVSYEEASEVTPASVNTIAGLVHHLTFWNRVMAQRIAGMKVEIPESNGYDNAALNDPATWHTLKKECFQSGNALAAATEKLTVGQLEQEILPGYPSAYKSLQGCVEHVHYHLGQIVILKQLLRALHVKNVTT</sequence>
<dbReference type="EMBL" id="BMIL01000011">
    <property type="protein sequence ID" value="GGC73772.1"/>
    <property type="molecule type" value="Genomic_DNA"/>
</dbReference>
<proteinExistence type="predicted"/>
<dbReference type="Gene3D" id="1.20.120.450">
    <property type="entry name" value="dinb family like domain"/>
    <property type="match status" value="1"/>
</dbReference>
<name>A0A916UII5_9SPHI</name>
<dbReference type="Pfam" id="PF12867">
    <property type="entry name" value="DinB_2"/>
    <property type="match status" value="1"/>
</dbReference>
<evidence type="ECO:0000313" key="3">
    <source>
        <dbReference type="Proteomes" id="UP000651668"/>
    </source>
</evidence>
<dbReference type="InterPro" id="IPR034660">
    <property type="entry name" value="DinB/YfiT-like"/>
</dbReference>
<comment type="caution">
    <text evidence="2">The sequence shown here is derived from an EMBL/GenBank/DDBJ whole genome shotgun (WGS) entry which is preliminary data.</text>
</comment>